<accession>A0ABR4ATV5</accession>
<dbReference type="PANTHER" id="PTHR43439:SF2">
    <property type="entry name" value="ENZYME, PUTATIVE (JCVI)-RELATED"/>
    <property type="match status" value="1"/>
</dbReference>
<proteinExistence type="predicted"/>
<dbReference type="Gene3D" id="3.40.50.720">
    <property type="entry name" value="NAD(P)-binding Rossmann-like Domain"/>
    <property type="match status" value="1"/>
</dbReference>
<dbReference type="InterPro" id="IPR009081">
    <property type="entry name" value="PP-bd_ACP"/>
</dbReference>
<keyword evidence="1" id="KW-0596">Phosphopantetheine</keyword>
<dbReference type="InterPro" id="IPR042099">
    <property type="entry name" value="ANL_N_sf"/>
</dbReference>
<evidence type="ECO:0008006" key="8">
    <source>
        <dbReference type="Google" id="ProtNLM"/>
    </source>
</evidence>
<evidence type="ECO:0000259" key="5">
    <source>
        <dbReference type="Pfam" id="PF07993"/>
    </source>
</evidence>
<comment type="caution">
    <text evidence="6">The sequence shown here is derived from an EMBL/GenBank/DDBJ whole genome shotgun (WGS) entry which is preliminary data.</text>
</comment>
<dbReference type="InterPro" id="IPR013120">
    <property type="entry name" value="FAR_NAD-bd"/>
</dbReference>
<evidence type="ECO:0000313" key="6">
    <source>
        <dbReference type="EMBL" id="KAL2046883.1"/>
    </source>
</evidence>
<dbReference type="Gene3D" id="1.10.1200.10">
    <property type="entry name" value="ACP-like"/>
    <property type="match status" value="1"/>
</dbReference>
<reference evidence="6 7" key="1">
    <citation type="submission" date="2024-09" db="EMBL/GenBank/DDBJ databases">
        <title>Rethinking Asexuality: The Enigmatic Case of Functional Sexual Genes in Lepraria (Stereocaulaceae).</title>
        <authorList>
            <person name="Doellman M."/>
            <person name="Sun Y."/>
            <person name="Barcenas-Pena A."/>
            <person name="Lumbsch H.T."/>
            <person name="Grewe F."/>
        </authorList>
    </citation>
    <scope>NUCLEOTIDE SEQUENCE [LARGE SCALE GENOMIC DNA]</scope>
    <source>
        <strain evidence="6 7">Mercado 3170</strain>
    </source>
</reference>
<dbReference type="InterPro" id="IPR051414">
    <property type="entry name" value="Adenylate-forming_Reductase"/>
</dbReference>
<dbReference type="Pfam" id="PF00550">
    <property type="entry name" value="PP-binding"/>
    <property type="match status" value="1"/>
</dbReference>
<dbReference type="InterPro" id="IPR006162">
    <property type="entry name" value="Ppantetheine_attach_site"/>
</dbReference>
<feature type="domain" description="Thioester reductase (TE)" evidence="5">
    <location>
        <begin position="666"/>
        <end position="902"/>
    </location>
</feature>
<gene>
    <name evidence="6" type="ORF">N7G274_000901</name>
</gene>
<evidence type="ECO:0000259" key="4">
    <source>
        <dbReference type="Pfam" id="PF00550"/>
    </source>
</evidence>
<evidence type="ECO:0000256" key="1">
    <source>
        <dbReference type="ARBA" id="ARBA00022450"/>
    </source>
</evidence>
<dbReference type="Pfam" id="PF07993">
    <property type="entry name" value="NAD_binding_4"/>
    <property type="match status" value="1"/>
</dbReference>
<dbReference type="EMBL" id="JBEFKJ010000003">
    <property type="protein sequence ID" value="KAL2046883.1"/>
    <property type="molecule type" value="Genomic_DNA"/>
</dbReference>
<dbReference type="Proteomes" id="UP001590950">
    <property type="component" value="Unassembled WGS sequence"/>
</dbReference>
<protein>
    <recommendedName>
        <fullName evidence="8">Acetyl-CoA synthetase-like protein</fullName>
    </recommendedName>
</protein>
<dbReference type="PROSITE" id="PS00455">
    <property type="entry name" value="AMP_BINDING"/>
    <property type="match status" value="1"/>
</dbReference>
<dbReference type="PANTHER" id="PTHR43439">
    <property type="entry name" value="PHENYLACETATE-COENZYME A LIGASE"/>
    <property type="match status" value="1"/>
</dbReference>
<organism evidence="6 7">
    <name type="scientific">Stereocaulon virgatum</name>
    <dbReference type="NCBI Taxonomy" id="373712"/>
    <lineage>
        <taxon>Eukaryota</taxon>
        <taxon>Fungi</taxon>
        <taxon>Dikarya</taxon>
        <taxon>Ascomycota</taxon>
        <taxon>Pezizomycotina</taxon>
        <taxon>Lecanoromycetes</taxon>
        <taxon>OSLEUM clade</taxon>
        <taxon>Lecanoromycetidae</taxon>
        <taxon>Lecanorales</taxon>
        <taxon>Lecanorineae</taxon>
        <taxon>Stereocaulaceae</taxon>
        <taxon>Stereocaulon</taxon>
    </lineage>
</organism>
<name>A0ABR4ATV5_9LECA</name>
<dbReference type="InterPro" id="IPR020845">
    <property type="entry name" value="AMP-binding_CS"/>
</dbReference>
<sequence>MAPTAIMDGVPPGNVPVDNEIYLIADDLLQARAADRAQIPLLCFPRTERGVNDFEGFTGKDIDRFVDHAAKYYKECGVQPIASSHQTPRVIALLASTNLAYVVTFFALARLGYTILCLSPRLAPVACAKLIEETGAFAVVRGKTAQLANLVSQTQELQSVKLIKLVGREDFDKSLSDRPRLQRDNIDREAETNWTLAILHSSGSTGLPKPINLTHKRLMMKLPPPKGHVEFTTFPFFHGYGSWVIVNALIARKRVYVSNPNLPLTADYVVEVLEHLRPDVLHVVPYTLELLAGSQRGIDAMKECKRVVFSGSGCPDDLGNELVAQGVRIETFWGATEMGSLGSSFNRPPGDPTWAYIRIPPPVAKFIWMKPLGDGTYECVFLHGLPSLAMSNSDDPPKSYHSKDIFLKHPDMDAWKHIGRLDDRLTLTNGEKVLPIPMEGRIRQNSLIKECCIFGTGRSVPGILIFRNEDSKNMPDQEFIDAIWSTVQHANTHAESFSQISKETIVALPADVDYPKTDKESIKRAQIYREFAKDIEAVYEKLENTNTGTLRLDVPQIEDWLMKTFRETLGVHLPSKEDDLFAAGVNSLQTIQMRGLILKELDIGGNSGKLGQNVVFDNANVARLSKHLYTLRVNGTKADDEVDEIQGMEAMIKKYSTFRKQHVVVLTGATGSLGAHVLYQLLNRSDVRCVYCLVRGEKPQERVLEALQQRSLDITDTSRWIALTSDLSKADLGLSPETYKEIQSLTTTIIHSAWAVNFNLGTSSFEDQHIKGMHNLIELSLSVSGPSPARVFFCSSIATALATPAPATIPEAPIHDLKAALPQGYARSKLVAEHIVRNAAKYAGARTRTLRIGQIVGDGKTWLWNDTEAVPLIIRSALTLSVLPALDETQSWLPVDTLASTILELAGITTPHPLASDTNLDLVYNLVNPNTFSWTDDLLPELHRSGLSFTVVSANEWLQKLRDYQNNGGDPEQNPAVKLIGHFEQRFAGTKKQAGDIIFETKTAEKHSEALGKAPRMIEDGYVKKFVEVWLKKWKGEGKGLGIASSG</sequence>
<keyword evidence="7" id="KW-1185">Reference proteome</keyword>
<dbReference type="InterPro" id="IPR000873">
    <property type="entry name" value="AMP-dep_synth/lig_dom"/>
</dbReference>
<evidence type="ECO:0000259" key="3">
    <source>
        <dbReference type="Pfam" id="PF00501"/>
    </source>
</evidence>
<dbReference type="InterPro" id="IPR036736">
    <property type="entry name" value="ACP-like_sf"/>
</dbReference>
<dbReference type="SUPFAM" id="SSF47336">
    <property type="entry name" value="ACP-like"/>
    <property type="match status" value="1"/>
</dbReference>
<keyword evidence="2" id="KW-0597">Phosphoprotein</keyword>
<feature type="domain" description="AMP-dependent synthetase/ligase" evidence="3">
    <location>
        <begin position="53"/>
        <end position="356"/>
    </location>
</feature>
<dbReference type="SUPFAM" id="SSF51735">
    <property type="entry name" value="NAD(P)-binding Rossmann-fold domains"/>
    <property type="match status" value="1"/>
</dbReference>
<dbReference type="Pfam" id="PF00501">
    <property type="entry name" value="AMP-binding"/>
    <property type="match status" value="1"/>
</dbReference>
<dbReference type="PROSITE" id="PS00012">
    <property type="entry name" value="PHOSPHOPANTETHEINE"/>
    <property type="match status" value="1"/>
</dbReference>
<dbReference type="InterPro" id="IPR036291">
    <property type="entry name" value="NAD(P)-bd_dom_sf"/>
</dbReference>
<feature type="domain" description="Carrier" evidence="4">
    <location>
        <begin position="559"/>
        <end position="628"/>
    </location>
</feature>
<evidence type="ECO:0000313" key="7">
    <source>
        <dbReference type="Proteomes" id="UP001590950"/>
    </source>
</evidence>
<evidence type="ECO:0000256" key="2">
    <source>
        <dbReference type="ARBA" id="ARBA00022553"/>
    </source>
</evidence>
<dbReference type="Gene3D" id="3.40.50.12780">
    <property type="entry name" value="N-terminal domain of ligase-like"/>
    <property type="match status" value="1"/>
</dbReference>
<dbReference type="SUPFAM" id="SSF56801">
    <property type="entry name" value="Acetyl-CoA synthetase-like"/>
    <property type="match status" value="1"/>
</dbReference>
<dbReference type="Pfam" id="PF23562">
    <property type="entry name" value="AMP-binding_C_3"/>
    <property type="match status" value="1"/>
</dbReference>